<accession>A0AAW6KBS5</accession>
<dbReference type="Pfam" id="PF08807">
    <property type="entry name" value="DUF1798"/>
    <property type="match status" value="1"/>
</dbReference>
<dbReference type="EMBL" id="JARAFO010000008">
    <property type="protein sequence ID" value="MDE1451737.1"/>
    <property type="molecule type" value="Genomic_DNA"/>
</dbReference>
<name>A0AAW6KBS5_9BACI</name>
<dbReference type="Gene3D" id="1.20.120.440">
    <property type="entry name" value="YppE-like"/>
    <property type="match status" value="1"/>
</dbReference>
<dbReference type="SUPFAM" id="SSF140415">
    <property type="entry name" value="YppE-like"/>
    <property type="match status" value="1"/>
</dbReference>
<evidence type="ECO:0000313" key="2">
    <source>
        <dbReference type="Proteomes" id="UP001216709"/>
    </source>
</evidence>
<reference evidence="1" key="1">
    <citation type="submission" date="2022-12" db="EMBL/GenBank/DDBJ databases">
        <title>Draft Genome Sequences of Bacillus licheniformis and Bacillus paralicheniformis strains isolated from Irish skim milk powders.</title>
        <authorList>
            <person name="Lourenco A."/>
            <person name="Li F."/>
            <person name="Geraldine D."/>
            <person name="Tobin J.T."/>
            <person name="Butler F."/>
            <person name="Jordan K."/>
            <person name="Obrien T."/>
        </authorList>
    </citation>
    <scope>NUCLEOTIDE SEQUENCE</scope>
    <source>
        <strain evidence="1">3370</strain>
    </source>
</reference>
<comment type="caution">
    <text evidence="1">The sequence shown here is derived from an EMBL/GenBank/DDBJ whole genome shotgun (WGS) entry which is preliminary data.</text>
</comment>
<protein>
    <submittedName>
        <fullName evidence="1">YppE family protein</fullName>
    </submittedName>
</protein>
<dbReference type="InterPro" id="IPR023351">
    <property type="entry name" value="YppE-like_sf"/>
</dbReference>
<proteinExistence type="predicted"/>
<dbReference type="InterPro" id="IPR014913">
    <property type="entry name" value="YppE-like"/>
</dbReference>
<dbReference type="Proteomes" id="UP001216709">
    <property type="component" value="Unassembled WGS sequence"/>
</dbReference>
<organism evidence="1 2">
    <name type="scientific">Bacillus paralicheniformis</name>
    <dbReference type="NCBI Taxonomy" id="1648923"/>
    <lineage>
        <taxon>Bacteria</taxon>
        <taxon>Bacillati</taxon>
        <taxon>Bacillota</taxon>
        <taxon>Bacilli</taxon>
        <taxon>Bacillales</taxon>
        <taxon>Bacillaceae</taxon>
        <taxon>Bacillus</taxon>
    </lineage>
</organism>
<gene>
    <name evidence="1" type="ORF">PVN32_06045</name>
</gene>
<evidence type="ECO:0000313" key="1">
    <source>
        <dbReference type="EMBL" id="MDE1451737.1"/>
    </source>
</evidence>
<sequence length="126" mass="15065">MKKLDTQSLLVQTRELIRLVKEAEERYSKGKEEGTEYDFFEVVKPSVERLEQTVKSWLAESLPYINANRPKYIYEEQLSSVEENANEIFMQSYFCKIHKKRFKDLTESVLYTLKNVEDDILKEDRD</sequence>
<dbReference type="AlphaFoldDB" id="A0AAW6KBS5"/>